<dbReference type="Proteomes" id="UP001287286">
    <property type="component" value="Unassembled WGS sequence"/>
</dbReference>
<evidence type="ECO:0000313" key="2">
    <source>
        <dbReference type="Proteomes" id="UP001287286"/>
    </source>
</evidence>
<organism evidence="1 2">
    <name type="scientific">Purpureocillium lilacinum</name>
    <name type="common">Paecilomyces lilacinus</name>
    <dbReference type="NCBI Taxonomy" id="33203"/>
    <lineage>
        <taxon>Eukaryota</taxon>
        <taxon>Fungi</taxon>
        <taxon>Dikarya</taxon>
        <taxon>Ascomycota</taxon>
        <taxon>Pezizomycotina</taxon>
        <taxon>Sordariomycetes</taxon>
        <taxon>Hypocreomycetidae</taxon>
        <taxon>Hypocreales</taxon>
        <taxon>Ophiocordycipitaceae</taxon>
        <taxon>Purpureocillium</taxon>
    </lineage>
</organism>
<protein>
    <submittedName>
        <fullName evidence="1">Uncharacterized protein</fullName>
    </submittedName>
</protein>
<sequence length="254" mass="27736">MMDAHSVTLHARRCRLPQLSNGQAVEESVQAAREYAERSRQYMPSRARTSRRSVRSLLGHIRPKYHRRRVEGLAGGPFPLKVATRVWLRPHAPARHPGNTCQEDIVVARRSDLGDTTQRASQATGALAASHQSFRPAAKLESGGLGTKVSQPGDACDGAYGGAAPCAMQVEASRMRGCVERVCPHAAQARRLAATIMLRDKPRQPTRASTGAPPTPLIWQPAFTRPTGLVSLVNKPELAIWQEARAASKFDDVR</sequence>
<dbReference type="EMBL" id="JAWRVI010000025">
    <property type="protein sequence ID" value="KAK4088344.1"/>
    <property type="molecule type" value="Genomic_DNA"/>
</dbReference>
<evidence type="ECO:0000313" key="1">
    <source>
        <dbReference type="EMBL" id="KAK4088344.1"/>
    </source>
</evidence>
<gene>
    <name evidence="1" type="ORF">Purlil1_7223</name>
</gene>
<keyword evidence="2" id="KW-1185">Reference proteome</keyword>
<name>A0ABR0BW98_PURLI</name>
<accession>A0ABR0BW98</accession>
<proteinExistence type="predicted"/>
<comment type="caution">
    <text evidence="1">The sequence shown here is derived from an EMBL/GenBank/DDBJ whole genome shotgun (WGS) entry which is preliminary data.</text>
</comment>
<reference evidence="1 2" key="1">
    <citation type="journal article" date="2024" name="Microbiol. Resour. Announc.">
        <title>Genome annotations for the ascomycete fungi Trichoderma harzianum, Trichoderma aggressivum, and Purpureocillium lilacinum.</title>
        <authorList>
            <person name="Beijen E.P.W."/>
            <person name="Ohm R.A."/>
        </authorList>
    </citation>
    <scope>NUCLEOTIDE SEQUENCE [LARGE SCALE GENOMIC DNA]</scope>
    <source>
        <strain evidence="1 2">CBS 150709</strain>
    </source>
</reference>